<keyword evidence="2" id="KW-1185">Reference proteome</keyword>
<proteinExistence type="predicted"/>
<dbReference type="AlphaFoldDB" id="A0AAE1E6T1"/>
<protein>
    <submittedName>
        <fullName evidence="1">Uncharacterized protein</fullName>
    </submittedName>
</protein>
<reference evidence="1" key="1">
    <citation type="journal article" date="2023" name="G3 (Bethesda)">
        <title>A reference genome for the long-term kleptoplast-retaining sea slug Elysia crispata morphotype clarki.</title>
        <authorList>
            <person name="Eastman K.E."/>
            <person name="Pendleton A.L."/>
            <person name="Shaikh M.A."/>
            <person name="Suttiyut T."/>
            <person name="Ogas R."/>
            <person name="Tomko P."/>
            <person name="Gavelis G."/>
            <person name="Widhalm J.R."/>
            <person name="Wisecaver J.H."/>
        </authorList>
    </citation>
    <scope>NUCLEOTIDE SEQUENCE</scope>
    <source>
        <strain evidence="1">ECLA1</strain>
    </source>
</reference>
<dbReference type="Proteomes" id="UP001283361">
    <property type="component" value="Unassembled WGS sequence"/>
</dbReference>
<name>A0AAE1E6T1_9GAST</name>
<gene>
    <name evidence="1" type="ORF">RRG08_001099</name>
</gene>
<accession>A0AAE1E6T1</accession>
<sequence>MTPWNRLSCCRVVLSLSPPEQGLLQISSACRGLNSETHYTQIGDESNLLSIAQYLFLLWSDRVTGVYPATKLIVACRLVCFLPSYHDLGLEGPAMDAPCRLQSSRS</sequence>
<evidence type="ECO:0000313" key="1">
    <source>
        <dbReference type="EMBL" id="KAK3794953.1"/>
    </source>
</evidence>
<evidence type="ECO:0000313" key="2">
    <source>
        <dbReference type="Proteomes" id="UP001283361"/>
    </source>
</evidence>
<dbReference type="EMBL" id="JAWDGP010001087">
    <property type="protein sequence ID" value="KAK3794953.1"/>
    <property type="molecule type" value="Genomic_DNA"/>
</dbReference>
<comment type="caution">
    <text evidence="1">The sequence shown here is derived from an EMBL/GenBank/DDBJ whole genome shotgun (WGS) entry which is preliminary data.</text>
</comment>
<organism evidence="1 2">
    <name type="scientific">Elysia crispata</name>
    <name type="common">lettuce slug</name>
    <dbReference type="NCBI Taxonomy" id="231223"/>
    <lineage>
        <taxon>Eukaryota</taxon>
        <taxon>Metazoa</taxon>
        <taxon>Spiralia</taxon>
        <taxon>Lophotrochozoa</taxon>
        <taxon>Mollusca</taxon>
        <taxon>Gastropoda</taxon>
        <taxon>Heterobranchia</taxon>
        <taxon>Euthyneura</taxon>
        <taxon>Panpulmonata</taxon>
        <taxon>Sacoglossa</taxon>
        <taxon>Placobranchoidea</taxon>
        <taxon>Plakobranchidae</taxon>
        <taxon>Elysia</taxon>
    </lineage>
</organism>